<accession>A0A5J4KY62</accession>
<organism evidence="1">
    <name type="scientific">hot springs metagenome</name>
    <dbReference type="NCBI Taxonomy" id="433727"/>
    <lineage>
        <taxon>unclassified sequences</taxon>
        <taxon>metagenomes</taxon>
        <taxon>ecological metagenomes</taxon>
    </lineage>
</organism>
<dbReference type="EMBL" id="BLAB01000001">
    <property type="protein sequence ID" value="GER92423.1"/>
    <property type="molecule type" value="Genomic_DNA"/>
</dbReference>
<dbReference type="PANTHER" id="PTHR39337:SF1">
    <property type="entry name" value="BLR5642 PROTEIN"/>
    <property type="match status" value="1"/>
</dbReference>
<dbReference type="InterPro" id="IPR007438">
    <property type="entry name" value="DUF488"/>
</dbReference>
<dbReference type="PIRSF" id="PIRSF024492">
    <property type="entry name" value="UCP024492"/>
    <property type="match status" value="1"/>
</dbReference>
<sequence>MKKIYTLGTSRRSEEDFIEILLFYDIKAVIDVRRFPKSKLQTFNKEYLQKLLKSEGIKYIFLGLELGGFRKGGYEAYADTDDFRNGIDKLEKSAIDNSVIICAERFPWKCHRRWIARELHKRGWIVEHIIDKGKVWIPN</sequence>
<evidence type="ECO:0000313" key="1">
    <source>
        <dbReference type="EMBL" id="GER92423.1"/>
    </source>
</evidence>
<dbReference type="Pfam" id="PF04343">
    <property type="entry name" value="DUF488"/>
    <property type="match status" value="1"/>
</dbReference>
<proteinExistence type="predicted"/>
<gene>
    <name evidence="1" type="ORF">A45J_0139</name>
</gene>
<name>A0A5J4KY62_9ZZZZ</name>
<reference evidence="1" key="1">
    <citation type="submission" date="2019-10" db="EMBL/GenBank/DDBJ databases">
        <title>Metagenomic sequencing of thiosulfate-disproportionating enrichment culture.</title>
        <authorList>
            <person name="Umezawa K."/>
            <person name="Kojima H."/>
            <person name="Fukui M."/>
        </authorList>
    </citation>
    <scope>NUCLEOTIDE SEQUENCE</scope>
    <source>
        <strain evidence="1">45J</strain>
    </source>
</reference>
<dbReference type="InterPro" id="IPR014519">
    <property type="entry name" value="UCP024492"/>
</dbReference>
<protein>
    <submittedName>
        <fullName evidence="1">DUF488 domain-containing protein</fullName>
    </submittedName>
</protein>
<dbReference type="AlphaFoldDB" id="A0A5J4KY62"/>
<dbReference type="PANTHER" id="PTHR39337">
    <property type="entry name" value="BLR5642 PROTEIN"/>
    <property type="match status" value="1"/>
</dbReference>
<comment type="caution">
    <text evidence="1">The sequence shown here is derived from an EMBL/GenBank/DDBJ whole genome shotgun (WGS) entry which is preliminary data.</text>
</comment>